<gene>
    <name evidence="1" type="ORF">BBD32_02615</name>
</gene>
<evidence type="ECO:0000313" key="2">
    <source>
        <dbReference type="Proteomes" id="UP000190848"/>
    </source>
</evidence>
<dbReference type="AlphaFoldDB" id="A0AAU8UQ51"/>
<evidence type="ECO:0000313" key="1">
    <source>
        <dbReference type="EMBL" id="AQX00433.1"/>
    </source>
</evidence>
<name>A0AAU8UQ51_9FLAO</name>
<organism evidence="1 2">
    <name type="scientific">Elizabethkingia anophelis</name>
    <dbReference type="NCBI Taxonomy" id="1117645"/>
    <lineage>
        <taxon>Bacteria</taxon>
        <taxon>Pseudomonadati</taxon>
        <taxon>Bacteroidota</taxon>
        <taxon>Flavobacteriia</taxon>
        <taxon>Flavobacteriales</taxon>
        <taxon>Weeksellaceae</taxon>
        <taxon>Elizabethkingia</taxon>
    </lineage>
</organism>
<reference evidence="1 2" key="1">
    <citation type="submission" date="2016-07" db="EMBL/GenBank/DDBJ databases">
        <title>Revisiting the taxonomy of the Elizabethkingia Genus using Whole-Genome Sequencing, Optical Mapping, and MALDI-TOF, along with proposal of three novel Elizabethkingia species: Elizabethkingia bruuniana sp. nov., Elizabethkingia ursingii sp. nov., and Elizabethkingia occulta sp. nov.</title>
        <authorList>
            <person name="Nicholson A.C."/>
        </authorList>
    </citation>
    <scope>NUCLEOTIDE SEQUENCE [LARGE SCALE GENOMIC DNA]</scope>
    <source>
        <strain evidence="1 2">F3201</strain>
    </source>
</reference>
<dbReference type="Proteomes" id="UP000190848">
    <property type="component" value="Chromosome"/>
</dbReference>
<dbReference type="EMBL" id="CP016374">
    <property type="protein sequence ID" value="AQX00433.1"/>
    <property type="molecule type" value="Genomic_DNA"/>
</dbReference>
<accession>A0AAU8UQ51</accession>
<sequence length="68" mass="8122">MTDNEAKKKGFTHKGEMYGVPIYLNNEECPDIEPKNILWDLYWHILVFLDLNLFQNTDSFMIDKIEEL</sequence>
<protein>
    <submittedName>
        <fullName evidence="1">Uncharacterized protein</fullName>
    </submittedName>
</protein>
<dbReference type="RefSeq" id="WP_078395108.1">
    <property type="nucleotide sequence ID" value="NZ_CP016374.1"/>
</dbReference>
<proteinExistence type="predicted"/>